<dbReference type="AlphaFoldDB" id="A0AAD9P3J6"/>
<name>A0AAD9P3J6_RIDPI</name>
<reference evidence="2" key="1">
    <citation type="journal article" date="2023" name="Mol. Biol. Evol.">
        <title>Third-Generation Sequencing Reveals the Adaptive Role of the Epigenome in Three Deep-Sea Polychaetes.</title>
        <authorList>
            <person name="Perez M."/>
            <person name="Aroh O."/>
            <person name="Sun Y."/>
            <person name="Lan Y."/>
            <person name="Juniper S.K."/>
            <person name="Young C.R."/>
            <person name="Angers B."/>
            <person name="Qian P.Y."/>
        </authorList>
    </citation>
    <scope>NUCLEOTIDE SEQUENCE</scope>
    <source>
        <strain evidence="2">R07B-5</strain>
    </source>
</reference>
<gene>
    <name evidence="2" type="ORF">NP493_164g03045</name>
</gene>
<comment type="caution">
    <text evidence="2">The sequence shown here is derived from an EMBL/GenBank/DDBJ whole genome shotgun (WGS) entry which is preliminary data.</text>
</comment>
<keyword evidence="3" id="KW-1185">Reference proteome</keyword>
<feature type="region of interest" description="Disordered" evidence="1">
    <location>
        <begin position="24"/>
        <end position="49"/>
    </location>
</feature>
<organism evidence="2 3">
    <name type="scientific">Ridgeia piscesae</name>
    <name type="common">Tubeworm</name>
    <dbReference type="NCBI Taxonomy" id="27915"/>
    <lineage>
        <taxon>Eukaryota</taxon>
        <taxon>Metazoa</taxon>
        <taxon>Spiralia</taxon>
        <taxon>Lophotrochozoa</taxon>
        <taxon>Annelida</taxon>
        <taxon>Polychaeta</taxon>
        <taxon>Sedentaria</taxon>
        <taxon>Canalipalpata</taxon>
        <taxon>Sabellida</taxon>
        <taxon>Siboglinidae</taxon>
        <taxon>Ridgeia</taxon>
    </lineage>
</organism>
<dbReference type="Proteomes" id="UP001209878">
    <property type="component" value="Unassembled WGS sequence"/>
</dbReference>
<feature type="compositionally biased region" description="Polar residues" evidence="1">
    <location>
        <begin position="25"/>
        <end position="35"/>
    </location>
</feature>
<sequence length="49" mass="5768">MWHHRCSVDRHCRLPLAELLVPTETHPTNAEGQCQETEEGPRDVAWRQF</sequence>
<proteinExistence type="predicted"/>
<accession>A0AAD9P3J6</accession>
<feature type="compositionally biased region" description="Basic and acidic residues" evidence="1">
    <location>
        <begin position="39"/>
        <end position="49"/>
    </location>
</feature>
<evidence type="ECO:0000313" key="2">
    <source>
        <dbReference type="EMBL" id="KAK2187477.1"/>
    </source>
</evidence>
<evidence type="ECO:0000256" key="1">
    <source>
        <dbReference type="SAM" id="MobiDB-lite"/>
    </source>
</evidence>
<protein>
    <submittedName>
        <fullName evidence="2">Uncharacterized protein</fullName>
    </submittedName>
</protein>
<dbReference type="EMBL" id="JAODUO010000164">
    <property type="protein sequence ID" value="KAK2187477.1"/>
    <property type="molecule type" value="Genomic_DNA"/>
</dbReference>
<evidence type="ECO:0000313" key="3">
    <source>
        <dbReference type="Proteomes" id="UP001209878"/>
    </source>
</evidence>